<dbReference type="OrthoDB" id="446890at2759"/>
<dbReference type="PROSITE" id="PS00763">
    <property type="entry name" value="GLUTATHIONE_PEROXID_2"/>
    <property type="match status" value="1"/>
</dbReference>
<comment type="similarity">
    <text evidence="1">Belongs to the glutathione peroxidase family.</text>
</comment>
<dbReference type="AlphaFoldDB" id="A0A0L0FSZ0"/>
<dbReference type="eggNOG" id="KOG1651">
    <property type="taxonomic scope" value="Eukaryota"/>
</dbReference>
<dbReference type="GO" id="GO:0004601">
    <property type="term" value="F:peroxidase activity"/>
    <property type="evidence" value="ECO:0007669"/>
    <property type="project" value="UniProtKB-KW"/>
</dbReference>
<keyword evidence="2 5" id="KW-0575">Peroxidase</keyword>
<dbReference type="STRING" id="667725.A0A0L0FSZ0"/>
<sequence length="150" mass="17109">MSKDAYQNVYSFTHKSIDGDEIPMETYKGNVIVAVNLEALDRQYRDKGLKILAFPCNQFGGQEPGSDAEIKKFASKFNVKFQLFSKIDVNGSSADPMWEYMKSQKSGIFGLKSIKWNFTKFLIDRDGKVVKRFGPKDDPNSMVPDIEKYL</sequence>
<dbReference type="EMBL" id="KQ242222">
    <property type="protein sequence ID" value="KNC79932.1"/>
    <property type="molecule type" value="Genomic_DNA"/>
</dbReference>
<keyword evidence="6" id="KW-1185">Reference proteome</keyword>
<dbReference type="Gene3D" id="3.40.30.10">
    <property type="entry name" value="Glutaredoxin"/>
    <property type="match status" value="1"/>
</dbReference>
<evidence type="ECO:0000256" key="1">
    <source>
        <dbReference type="ARBA" id="ARBA00006926"/>
    </source>
</evidence>
<gene>
    <name evidence="5" type="ORF">SARC_07692</name>
</gene>
<accession>A0A0L0FSZ0</accession>
<dbReference type="GO" id="GO:0006979">
    <property type="term" value="P:response to oxidative stress"/>
    <property type="evidence" value="ECO:0007669"/>
    <property type="project" value="InterPro"/>
</dbReference>
<evidence type="ECO:0000256" key="4">
    <source>
        <dbReference type="ARBA" id="ARBA00023002"/>
    </source>
</evidence>
<dbReference type="GeneID" id="25908196"/>
<dbReference type="InterPro" id="IPR029760">
    <property type="entry name" value="GPX_CS"/>
</dbReference>
<dbReference type="PANTHER" id="PTHR11592">
    <property type="entry name" value="GLUTATHIONE PEROXIDASE"/>
    <property type="match status" value="1"/>
</dbReference>
<dbReference type="SUPFAM" id="SSF52833">
    <property type="entry name" value="Thioredoxin-like"/>
    <property type="match status" value="1"/>
</dbReference>
<protein>
    <submittedName>
        <fullName evidence="5">Phospholipid hydroperoxide glutathione peroxidase, mitochondrial</fullName>
    </submittedName>
</protein>
<dbReference type="PIRSF" id="PIRSF000303">
    <property type="entry name" value="Glutathion_perox"/>
    <property type="match status" value="1"/>
</dbReference>
<dbReference type="Pfam" id="PF00255">
    <property type="entry name" value="GSHPx"/>
    <property type="match status" value="1"/>
</dbReference>
<reference evidence="5 6" key="1">
    <citation type="submission" date="2011-02" db="EMBL/GenBank/DDBJ databases">
        <title>The Genome Sequence of Sphaeroforma arctica JP610.</title>
        <authorList>
            <consortium name="The Broad Institute Genome Sequencing Platform"/>
            <person name="Russ C."/>
            <person name="Cuomo C."/>
            <person name="Young S.K."/>
            <person name="Zeng Q."/>
            <person name="Gargeya S."/>
            <person name="Alvarado L."/>
            <person name="Berlin A."/>
            <person name="Chapman S.B."/>
            <person name="Chen Z."/>
            <person name="Freedman E."/>
            <person name="Gellesch M."/>
            <person name="Goldberg J."/>
            <person name="Griggs A."/>
            <person name="Gujja S."/>
            <person name="Heilman E."/>
            <person name="Heiman D."/>
            <person name="Howarth C."/>
            <person name="Mehta T."/>
            <person name="Neiman D."/>
            <person name="Pearson M."/>
            <person name="Roberts A."/>
            <person name="Saif S."/>
            <person name="Shea T."/>
            <person name="Shenoy N."/>
            <person name="Sisk P."/>
            <person name="Stolte C."/>
            <person name="Sykes S."/>
            <person name="White J."/>
            <person name="Yandava C."/>
            <person name="Burger G."/>
            <person name="Gray M.W."/>
            <person name="Holland P.W.H."/>
            <person name="King N."/>
            <person name="Lang F.B.F."/>
            <person name="Roger A.J."/>
            <person name="Ruiz-Trillo I."/>
            <person name="Haas B."/>
            <person name="Nusbaum C."/>
            <person name="Birren B."/>
        </authorList>
    </citation>
    <scope>NUCLEOTIDE SEQUENCE [LARGE SCALE GENOMIC DNA]</scope>
    <source>
        <strain evidence="5 6">JP610</strain>
    </source>
</reference>
<dbReference type="CDD" id="cd00340">
    <property type="entry name" value="GSH_Peroxidase"/>
    <property type="match status" value="1"/>
</dbReference>
<dbReference type="InterPro" id="IPR000889">
    <property type="entry name" value="Glutathione_peroxidase"/>
</dbReference>
<evidence type="ECO:0000256" key="3">
    <source>
        <dbReference type="ARBA" id="ARBA00022933"/>
    </source>
</evidence>
<organism evidence="5 6">
    <name type="scientific">Sphaeroforma arctica JP610</name>
    <dbReference type="NCBI Taxonomy" id="667725"/>
    <lineage>
        <taxon>Eukaryota</taxon>
        <taxon>Ichthyosporea</taxon>
        <taxon>Ichthyophonida</taxon>
        <taxon>Sphaeroforma</taxon>
    </lineage>
</organism>
<evidence type="ECO:0000256" key="2">
    <source>
        <dbReference type="ARBA" id="ARBA00022559"/>
    </source>
</evidence>
<dbReference type="RefSeq" id="XP_014153834.1">
    <property type="nucleotide sequence ID" value="XM_014298359.1"/>
</dbReference>
<keyword evidence="3" id="KW-0712">Selenocysteine</keyword>
<proteinExistence type="inferred from homology"/>
<dbReference type="PROSITE" id="PS51355">
    <property type="entry name" value="GLUTATHIONE_PEROXID_3"/>
    <property type="match status" value="1"/>
</dbReference>
<evidence type="ECO:0000313" key="5">
    <source>
        <dbReference type="EMBL" id="KNC79932.1"/>
    </source>
</evidence>
<dbReference type="Proteomes" id="UP000054560">
    <property type="component" value="Unassembled WGS sequence"/>
</dbReference>
<dbReference type="PANTHER" id="PTHR11592:SF134">
    <property type="entry name" value="PHOSPHOLIPID HYDROPEROXIDE GLUTATHIONE PEROXIDASE"/>
    <property type="match status" value="1"/>
</dbReference>
<evidence type="ECO:0000313" key="6">
    <source>
        <dbReference type="Proteomes" id="UP000054560"/>
    </source>
</evidence>
<dbReference type="InterPro" id="IPR036249">
    <property type="entry name" value="Thioredoxin-like_sf"/>
</dbReference>
<keyword evidence="4" id="KW-0560">Oxidoreductase</keyword>
<name>A0A0L0FSZ0_9EUKA</name>